<dbReference type="InterPro" id="IPR001967">
    <property type="entry name" value="Peptidase_S11_N"/>
</dbReference>
<feature type="domain" description="Peptidase S11 D-alanyl-D-alanine carboxypeptidase A N-terminal" evidence="11">
    <location>
        <begin position="82"/>
        <end position="279"/>
    </location>
</feature>
<evidence type="ECO:0000313" key="14">
    <source>
        <dbReference type="Proteomes" id="UP001071230"/>
    </source>
</evidence>
<keyword evidence="4" id="KW-0133">Cell shape</keyword>
<organism evidence="12">
    <name type="scientific">Acididesulfobacillus acetoxydans</name>
    <dbReference type="NCBI Taxonomy" id="1561005"/>
    <lineage>
        <taxon>Bacteria</taxon>
        <taxon>Bacillati</taxon>
        <taxon>Bacillota</taxon>
        <taxon>Clostridia</taxon>
        <taxon>Eubacteriales</taxon>
        <taxon>Peptococcaceae</taxon>
        <taxon>Acididesulfobacillus</taxon>
    </lineage>
</organism>
<dbReference type="Proteomes" id="UP001071230">
    <property type="component" value="Unassembled WGS sequence"/>
</dbReference>
<sequence>MSVPQPSPQPGKSSLFKGLYLKILLIVIIVLAIVGAGFAQLNRPYPPVAAAPVTAGTVLPGKFSVTFPAQGEAAVGTENLGVVASSPDQASVAIASVAKIMTAYLVLKAHPLQPGESGPVLTMTAQDVADYQQGLQNNYSVLKVTQGEQLTERQLLEGLLLPSGDNIADTLARWVSGSDSAFVAKMNETAKSLKMTSTHYADASGVSPATVSSAVDQIKLAQAAMQDRAFRSIVAMPQAILPVAGKVFNVDGMLGKHGIVGIKTGSTSEAGGCFISATPVVDGSSTHYIIGAVLGQKTALSLQSAFDATVQMLDQVRPEFKSYTLPQPAGGFAQISTAWHAQSPLKTTQPVQVFGYPGLKVQYSTQLLHSQLPLAVGDQAANLKVQAGSQVQTIPLRTVQKVTPPGLLWKLFRL</sequence>
<reference evidence="12" key="2">
    <citation type="submission" date="2020-01" db="EMBL/GenBank/DDBJ databases">
        <authorList>
            <person name="Hornung B."/>
        </authorList>
    </citation>
    <scope>NUCLEOTIDE SEQUENCE</scope>
    <source>
        <strain evidence="12">PacBioINE</strain>
    </source>
</reference>
<dbReference type="KEGG" id="aacx:DEACI_3824"/>
<dbReference type="Gene3D" id="3.40.710.10">
    <property type="entry name" value="DD-peptidase/beta-lactamase superfamily"/>
    <property type="match status" value="1"/>
</dbReference>
<accession>A0A8S0X190</accession>
<dbReference type="EMBL" id="CDGJ01000003">
    <property type="protein sequence ID" value="CEJ05883.1"/>
    <property type="molecule type" value="Genomic_DNA"/>
</dbReference>
<protein>
    <submittedName>
        <fullName evidence="13">Peptidase S11 D-alanyl-D-alanine carboxypeptidase 1</fullName>
    </submittedName>
    <submittedName>
        <fullName evidence="12">Serine-type D-Ala-D-Ala carboxypeptidase</fullName>
        <ecNumber evidence="12">3.4.16.4</ecNumber>
    </submittedName>
</protein>
<feature type="active site" evidence="7">
    <location>
        <position position="163"/>
    </location>
</feature>
<evidence type="ECO:0000256" key="4">
    <source>
        <dbReference type="ARBA" id="ARBA00022960"/>
    </source>
</evidence>
<feature type="binding site" evidence="8">
    <location>
        <position position="263"/>
    </location>
    <ligand>
        <name>substrate</name>
    </ligand>
</feature>
<keyword evidence="2" id="KW-0732">Signal</keyword>
<dbReference type="GO" id="GO:0009002">
    <property type="term" value="F:serine-type D-Ala-D-Ala carboxypeptidase activity"/>
    <property type="evidence" value="ECO:0007669"/>
    <property type="project" value="UniProtKB-EC"/>
</dbReference>
<evidence type="ECO:0000256" key="6">
    <source>
        <dbReference type="ARBA" id="ARBA00023316"/>
    </source>
</evidence>
<evidence type="ECO:0000256" key="3">
    <source>
        <dbReference type="ARBA" id="ARBA00022801"/>
    </source>
</evidence>
<keyword evidence="10" id="KW-0472">Membrane</keyword>
<evidence type="ECO:0000256" key="8">
    <source>
        <dbReference type="PIRSR" id="PIRSR618044-2"/>
    </source>
</evidence>
<dbReference type="RefSeq" id="WP_240986286.1">
    <property type="nucleotide sequence ID" value="NZ_CDGJ01000003.1"/>
</dbReference>
<evidence type="ECO:0000256" key="9">
    <source>
        <dbReference type="RuleBase" id="RU004016"/>
    </source>
</evidence>
<dbReference type="EC" id="3.4.16.4" evidence="12"/>
<dbReference type="InterPro" id="IPR012338">
    <property type="entry name" value="Beta-lactam/transpept-like"/>
</dbReference>
<keyword evidence="6" id="KW-0961">Cell wall biogenesis/degradation</keyword>
<proteinExistence type="inferred from homology"/>
<keyword evidence="12" id="KW-0121">Carboxypeptidase</keyword>
<evidence type="ECO:0000256" key="5">
    <source>
        <dbReference type="ARBA" id="ARBA00022984"/>
    </source>
</evidence>
<dbReference type="GO" id="GO:0071555">
    <property type="term" value="P:cell wall organization"/>
    <property type="evidence" value="ECO:0007669"/>
    <property type="project" value="UniProtKB-KW"/>
</dbReference>
<dbReference type="PANTHER" id="PTHR21581">
    <property type="entry name" value="D-ALANYL-D-ALANINE CARBOXYPEPTIDASE"/>
    <property type="match status" value="1"/>
</dbReference>
<keyword evidence="14" id="KW-1185">Reference proteome</keyword>
<dbReference type="GO" id="GO:0008360">
    <property type="term" value="P:regulation of cell shape"/>
    <property type="evidence" value="ECO:0007669"/>
    <property type="project" value="UniProtKB-KW"/>
</dbReference>
<dbReference type="AlphaFoldDB" id="A0A8S0X190"/>
<keyword evidence="5" id="KW-0573">Peptidoglycan synthesis</keyword>
<keyword evidence="10" id="KW-0812">Transmembrane</keyword>
<dbReference type="PRINTS" id="PR00725">
    <property type="entry name" value="DADACBPTASE1"/>
</dbReference>
<evidence type="ECO:0000256" key="10">
    <source>
        <dbReference type="SAM" id="Phobius"/>
    </source>
</evidence>
<evidence type="ECO:0000256" key="7">
    <source>
        <dbReference type="PIRSR" id="PIRSR618044-1"/>
    </source>
</evidence>
<evidence type="ECO:0000256" key="2">
    <source>
        <dbReference type="ARBA" id="ARBA00022729"/>
    </source>
</evidence>
<comment type="similarity">
    <text evidence="1 9">Belongs to the peptidase S11 family.</text>
</comment>
<evidence type="ECO:0000313" key="13">
    <source>
        <dbReference type="EMBL" id="CEJ05883.1"/>
    </source>
</evidence>
<dbReference type="EMBL" id="LR746496">
    <property type="protein sequence ID" value="CAA7603001.1"/>
    <property type="molecule type" value="Genomic_DNA"/>
</dbReference>
<dbReference type="InterPro" id="IPR018044">
    <property type="entry name" value="Peptidase_S11"/>
</dbReference>
<evidence type="ECO:0000256" key="1">
    <source>
        <dbReference type="ARBA" id="ARBA00007164"/>
    </source>
</evidence>
<reference evidence="13" key="1">
    <citation type="submission" date="2014-11" db="EMBL/GenBank/DDBJ databases">
        <authorList>
            <person name="Hornung B.V."/>
        </authorList>
    </citation>
    <scope>NUCLEOTIDE SEQUENCE</scope>
    <source>
        <strain evidence="13">INE</strain>
    </source>
</reference>
<name>A0A8S0X190_9FIRM</name>
<dbReference type="Proteomes" id="UP000836597">
    <property type="component" value="Chromosome"/>
</dbReference>
<dbReference type="Pfam" id="PF00768">
    <property type="entry name" value="Peptidase_S11"/>
    <property type="match status" value="1"/>
</dbReference>
<dbReference type="SUPFAM" id="SSF56601">
    <property type="entry name" value="beta-lactamase/transpeptidase-like"/>
    <property type="match status" value="1"/>
</dbReference>
<dbReference type="PANTHER" id="PTHR21581:SF33">
    <property type="entry name" value="D-ALANYL-D-ALANINE CARBOXYPEPTIDASE DACB"/>
    <property type="match status" value="1"/>
</dbReference>
<dbReference type="GO" id="GO:0006508">
    <property type="term" value="P:proteolysis"/>
    <property type="evidence" value="ECO:0007669"/>
    <property type="project" value="InterPro"/>
</dbReference>
<gene>
    <name evidence="13" type="ORF">DEACI_0303</name>
    <name evidence="12" type="ORF">DEACI_3824</name>
</gene>
<keyword evidence="10" id="KW-1133">Transmembrane helix</keyword>
<feature type="active site" description="Proton acceptor" evidence="7">
    <location>
        <position position="99"/>
    </location>
</feature>
<keyword evidence="3 12" id="KW-0378">Hydrolase</keyword>
<feature type="active site" description="Acyl-ester intermediate" evidence="7">
    <location>
        <position position="96"/>
    </location>
</feature>
<keyword evidence="12" id="KW-0645">Protease</keyword>
<evidence type="ECO:0000259" key="11">
    <source>
        <dbReference type="Pfam" id="PF00768"/>
    </source>
</evidence>
<evidence type="ECO:0000313" key="12">
    <source>
        <dbReference type="EMBL" id="CAA7603001.1"/>
    </source>
</evidence>
<dbReference type="GO" id="GO:0009252">
    <property type="term" value="P:peptidoglycan biosynthetic process"/>
    <property type="evidence" value="ECO:0007669"/>
    <property type="project" value="UniProtKB-KW"/>
</dbReference>
<feature type="transmembrane region" description="Helical" evidence="10">
    <location>
        <begin position="20"/>
        <end position="39"/>
    </location>
</feature>